<dbReference type="Proteomes" id="UP000268469">
    <property type="component" value="Unassembled WGS sequence"/>
</dbReference>
<feature type="domain" description="Secretion system C-terminal sorting" evidence="1">
    <location>
        <begin position="110"/>
        <end position="186"/>
    </location>
</feature>
<proteinExistence type="predicted"/>
<name>A0A660SGC1_UNCW3</name>
<dbReference type="AlphaFoldDB" id="A0A660SGC1"/>
<dbReference type="EMBL" id="QNBE01000111">
    <property type="protein sequence ID" value="RKX69030.1"/>
    <property type="molecule type" value="Genomic_DNA"/>
</dbReference>
<dbReference type="NCBIfam" id="TIGR04183">
    <property type="entry name" value="Por_Secre_tail"/>
    <property type="match status" value="1"/>
</dbReference>
<dbReference type="InterPro" id="IPR026444">
    <property type="entry name" value="Secre_tail"/>
</dbReference>
<gene>
    <name evidence="2" type="ORF">DRP53_09405</name>
</gene>
<reference evidence="2 3" key="1">
    <citation type="submission" date="2018-06" db="EMBL/GenBank/DDBJ databases">
        <title>Extensive metabolic versatility and redundancy in microbially diverse, dynamic hydrothermal sediments.</title>
        <authorList>
            <person name="Dombrowski N."/>
            <person name="Teske A."/>
            <person name="Baker B.J."/>
        </authorList>
    </citation>
    <scope>NUCLEOTIDE SEQUENCE [LARGE SCALE GENOMIC DNA]</scope>
    <source>
        <strain evidence="2">B36_G15</strain>
    </source>
</reference>
<evidence type="ECO:0000313" key="2">
    <source>
        <dbReference type="EMBL" id="RKX69030.1"/>
    </source>
</evidence>
<protein>
    <recommendedName>
        <fullName evidence="1">Secretion system C-terminal sorting domain-containing protein</fullName>
    </recommendedName>
</protein>
<accession>A0A660SGC1</accession>
<organism evidence="2 3">
    <name type="scientific">candidate division WOR-3 bacterium</name>
    <dbReference type="NCBI Taxonomy" id="2052148"/>
    <lineage>
        <taxon>Bacteria</taxon>
        <taxon>Bacteria division WOR-3</taxon>
    </lineage>
</organism>
<sequence length="188" mass="21324">MKYSIIDLKPDYTYSVGFMLMEPESDTGRIVDITINDKELTRIAVPDTPMPWCYYIPESQSRMELSIKPLAGRDAVLSRIDLWVHRRGGGGPQGSGGDQGLPIKTGLISLYPTLVKDGFTIRYGLARYEVVLIDLYDSSGRRVRRIIRKEPSGYHRLSIKTGDLSSGIYFLRFKAADYQRTEKLVVVR</sequence>
<comment type="caution">
    <text evidence="2">The sequence shown here is derived from an EMBL/GenBank/DDBJ whole genome shotgun (WGS) entry which is preliminary data.</text>
</comment>
<evidence type="ECO:0000259" key="1">
    <source>
        <dbReference type="Pfam" id="PF18962"/>
    </source>
</evidence>
<evidence type="ECO:0000313" key="3">
    <source>
        <dbReference type="Proteomes" id="UP000268469"/>
    </source>
</evidence>
<dbReference type="Pfam" id="PF18962">
    <property type="entry name" value="Por_Secre_tail"/>
    <property type="match status" value="1"/>
</dbReference>